<evidence type="ECO:0000313" key="2">
    <source>
        <dbReference type="Proteomes" id="UP000642673"/>
    </source>
</evidence>
<dbReference type="RefSeq" id="WP_190187902.1">
    <property type="nucleotide sequence ID" value="NZ_BMVP01000030.1"/>
</dbReference>
<protein>
    <submittedName>
        <fullName evidence="1">Transposase</fullName>
    </submittedName>
</protein>
<organism evidence="1 2">
    <name type="scientific">Streptomyces cirratus</name>
    <dbReference type="NCBI Taxonomy" id="68187"/>
    <lineage>
        <taxon>Bacteria</taxon>
        <taxon>Bacillati</taxon>
        <taxon>Actinomycetota</taxon>
        <taxon>Actinomycetes</taxon>
        <taxon>Kitasatosporales</taxon>
        <taxon>Streptomycetaceae</taxon>
        <taxon>Streptomyces</taxon>
    </lineage>
</organism>
<keyword evidence="2" id="KW-1185">Reference proteome</keyword>
<dbReference type="EMBL" id="BMVP01000030">
    <property type="protein sequence ID" value="GHB85874.1"/>
    <property type="molecule type" value="Genomic_DNA"/>
</dbReference>
<dbReference type="Proteomes" id="UP000642673">
    <property type="component" value="Unassembled WGS sequence"/>
</dbReference>
<evidence type="ECO:0000313" key="1">
    <source>
        <dbReference type="EMBL" id="GHB85874.1"/>
    </source>
</evidence>
<accession>A0ABQ3F5P3</accession>
<gene>
    <name evidence="1" type="ORF">GCM10010347_66010</name>
</gene>
<name>A0ABQ3F5P3_9ACTN</name>
<sequence length="53" mass="6332">MGKLRYVVEQTFALLHQFKRLAVRWERRTELHDAFVSLACGLICWRRLSKPDS</sequence>
<proteinExistence type="predicted"/>
<comment type="caution">
    <text evidence="1">The sequence shown here is derived from an EMBL/GenBank/DDBJ whole genome shotgun (WGS) entry which is preliminary data.</text>
</comment>
<reference evidence="2" key="1">
    <citation type="journal article" date="2019" name="Int. J. Syst. Evol. Microbiol.">
        <title>The Global Catalogue of Microorganisms (GCM) 10K type strain sequencing project: providing services to taxonomists for standard genome sequencing and annotation.</title>
        <authorList>
            <consortium name="The Broad Institute Genomics Platform"/>
            <consortium name="The Broad Institute Genome Sequencing Center for Infectious Disease"/>
            <person name="Wu L."/>
            <person name="Ma J."/>
        </authorList>
    </citation>
    <scope>NUCLEOTIDE SEQUENCE [LARGE SCALE GENOMIC DNA]</scope>
    <source>
        <strain evidence="2">JCM 4738</strain>
    </source>
</reference>